<dbReference type="InterPro" id="IPR036864">
    <property type="entry name" value="Zn2-C6_fun-type_DNA-bd_sf"/>
</dbReference>
<evidence type="ECO:0000256" key="5">
    <source>
        <dbReference type="ARBA" id="ARBA00023163"/>
    </source>
</evidence>
<dbReference type="InterPro" id="IPR001138">
    <property type="entry name" value="Zn2Cys6_DnaBD"/>
</dbReference>
<dbReference type="GeneID" id="8105168"/>
<dbReference type="RefSeq" id="XP_002478020.1">
    <property type="nucleotide sequence ID" value="XM_002477975.1"/>
</dbReference>
<dbReference type="OrthoDB" id="5579088at2759"/>
<comment type="subcellular location">
    <subcellularLocation>
        <location evidence="1">Nucleus</location>
    </subcellularLocation>
</comment>
<dbReference type="CDD" id="cd12148">
    <property type="entry name" value="fungal_TF_MHR"/>
    <property type="match status" value="1"/>
</dbReference>
<dbReference type="Gene3D" id="4.10.240.10">
    <property type="entry name" value="Zn(2)-C6 fungal-type DNA-binding domain"/>
    <property type="match status" value="1"/>
</dbReference>
<dbReference type="VEuPathDB" id="FungiDB:TSTA_082900"/>
<accession>B8LZ13</accession>
<dbReference type="GO" id="GO:0003677">
    <property type="term" value="F:DNA binding"/>
    <property type="evidence" value="ECO:0007669"/>
    <property type="project" value="UniProtKB-KW"/>
</dbReference>
<dbReference type="GO" id="GO:0005634">
    <property type="term" value="C:nucleus"/>
    <property type="evidence" value="ECO:0007669"/>
    <property type="project" value="UniProtKB-SubCell"/>
</dbReference>
<dbReference type="eggNOG" id="ENOG502QSY9">
    <property type="taxonomic scope" value="Eukaryota"/>
</dbReference>
<dbReference type="PANTHER" id="PTHR31001">
    <property type="entry name" value="UNCHARACTERIZED TRANSCRIPTIONAL REGULATORY PROTEIN"/>
    <property type="match status" value="1"/>
</dbReference>
<dbReference type="EMBL" id="EQ962653">
    <property type="protein sequence ID" value="EED21057.1"/>
    <property type="molecule type" value="Genomic_DNA"/>
</dbReference>
<sequence>MDSPGYSEAPETGTGVQKRNRKPVSCTPCRQRKLRCDQAFPFCDSCVRRGDVMSCSYQHRRAGIQRTWPSSHSSSSSVQNRMDRLEQLVLSMINQKEASEVNSTINLVVPHRNVQAPRYEGPKEEIFPSLRPVDPMRSRMFRIDADYGSSYTNGEAHWVALLNEIHEVRSYLQTQQKQYEEQSQKISQLLKRTPDDPGPTLLFGASQLLGHGEVLAHIPSRYTCDMFVERYFRTLDPALHILHPPTFQKQYAEHWEDPNGTSVVWIGLLFAMMRIAALSWQRDGDEPLEYHGKSQDLSRSYRTRVADCILLADYTKPHEVLIETLVLHLYGEYASHREADSSTWVLLGTIIRLAMRMGYHRDPDRLPSISPFQAEMRRRVWTFIRQADILFSFQHGFPSMVKIEATDRGLPRNIYDGSFGPTSIELPAPLPDSEATSISYLICKARLALGLSRALKELNREDALPPYERVLEIDRGIQEIYAKAPDHFRLRSMAEQQHDQVSLIVARFALANVYHKALCVVHSRFLEAARIDARFCNSRRACLESAMALLRMQAVQHQEVKAGGQARCLTKYMTSLTTHDYLLAATILCTELSLDRDRDPSPFTLTGPSRNEMIESLDRSAVIWNQMRDESIEAYKASDVLGMLLKKLRHPNDNVQEAFSQQRTYPTPAIMPLPEIGPTKNLTQMYPGTAIDTGMMAAPPPQQYVLRDRLPTGTAGAAIGNGLASTVASTAIAAPIAATAPPVPMFPGFDFSNVRHPNSQDSSTTWEQFAAPLDFSDPVSALWALDPSRRGT</sequence>
<dbReference type="CDD" id="cd00067">
    <property type="entry name" value="GAL4"/>
    <property type="match status" value="1"/>
</dbReference>
<feature type="region of interest" description="Disordered" evidence="7">
    <location>
        <begin position="1"/>
        <end position="24"/>
    </location>
</feature>
<dbReference type="PANTHER" id="PTHR31001:SF49">
    <property type="entry name" value="ZN(II)2CYS6 TRANSCRIPTION FACTOR (EUROFUNG)"/>
    <property type="match status" value="1"/>
</dbReference>
<evidence type="ECO:0000313" key="9">
    <source>
        <dbReference type="EMBL" id="EED21057.1"/>
    </source>
</evidence>
<dbReference type="AlphaFoldDB" id="B8LZ13"/>
<evidence type="ECO:0000259" key="8">
    <source>
        <dbReference type="PROSITE" id="PS50048"/>
    </source>
</evidence>
<evidence type="ECO:0000256" key="2">
    <source>
        <dbReference type="ARBA" id="ARBA00022723"/>
    </source>
</evidence>
<keyword evidence="4" id="KW-0238">DNA-binding</keyword>
<evidence type="ECO:0000256" key="7">
    <source>
        <dbReference type="SAM" id="MobiDB-lite"/>
    </source>
</evidence>
<feature type="domain" description="Zn(2)-C6 fungal-type" evidence="8">
    <location>
        <begin position="25"/>
        <end position="57"/>
    </location>
</feature>
<dbReference type="Pfam" id="PF00172">
    <property type="entry name" value="Zn_clus"/>
    <property type="match status" value="1"/>
</dbReference>
<evidence type="ECO:0000256" key="1">
    <source>
        <dbReference type="ARBA" id="ARBA00004123"/>
    </source>
</evidence>
<keyword evidence="10" id="KW-1185">Reference proteome</keyword>
<dbReference type="InterPro" id="IPR007219">
    <property type="entry name" value="XnlR_reg_dom"/>
</dbReference>
<keyword evidence="3" id="KW-0805">Transcription regulation</keyword>
<protein>
    <recommendedName>
        <fullName evidence="8">Zn(2)-C6 fungal-type domain-containing protein</fullName>
    </recommendedName>
</protein>
<dbReference type="STRING" id="441959.B8LZ13"/>
<reference evidence="10" key="1">
    <citation type="journal article" date="2015" name="Genome Announc.">
        <title>Genome sequence of the AIDS-associated pathogen Penicillium marneffei (ATCC18224) and its near taxonomic relative Talaromyces stipitatus (ATCC10500).</title>
        <authorList>
            <person name="Nierman W.C."/>
            <person name="Fedorova-Abrams N.D."/>
            <person name="Andrianopoulos A."/>
        </authorList>
    </citation>
    <scope>NUCLEOTIDE SEQUENCE [LARGE SCALE GENOMIC DNA]</scope>
    <source>
        <strain evidence="10">ATCC 10500 / CBS 375.48 / QM 6759 / NRRL 1006</strain>
    </source>
</reference>
<dbReference type="PROSITE" id="PS50048">
    <property type="entry name" value="ZN2_CY6_FUNGAL_2"/>
    <property type="match status" value="1"/>
</dbReference>
<evidence type="ECO:0000256" key="6">
    <source>
        <dbReference type="ARBA" id="ARBA00023242"/>
    </source>
</evidence>
<evidence type="ECO:0000313" key="10">
    <source>
        <dbReference type="Proteomes" id="UP000001745"/>
    </source>
</evidence>
<dbReference type="FunCoup" id="B8LZ13">
    <property type="interactions" value="1332"/>
</dbReference>
<dbReference type="SUPFAM" id="SSF57701">
    <property type="entry name" value="Zn2/Cys6 DNA-binding domain"/>
    <property type="match status" value="1"/>
</dbReference>
<dbReference type="Pfam" id="PF04082">
    <property type="entry name" value="Fungal_trans"/>
    <property type="match status" value="1"/>
</dbReference>
<dbReference type="GO" id="GO:0006351">
    <property type="term" value="P:DNA-templated transcription"/>
    <property type="evidence" value="ECO:0007669"/>
    <property type="project" value="InterPro"/>
</dbReference>
<dbReference type="OMA" id="CVVHSRF"/>
<gene>
    <name evidence="9" type="ORF">TSTA_082900</name>
</gene>
<dbReference type="InParanoid" id="B8LZ13"/>
<dbReference type="PROSITE" id="PS00463">
    <property type="entry name" value="ZN2_CY6_FUNGAL_1"/>
    <property type="match status" value="1"/>
</dbReference>
<keyword evidence="6" id="KW-0539">Nucleus</keyword>
<organism evidence="9 10">
    <name type="scientific">Talaromyces stipitatus (strain ATCC 10500 / CBS 375.48 / QM 6759 / NRRL 1006)</name>
    <name type="common">Penicillium stipitatum</name>
    <dbReference type="NCBI Taxonomy" id="441959"/>
    <lineage>
        <taxon>Eukaryota</taxon>
        <taxon>Fungi</taxon>
        <taxon>Dikarya</taxon>
        <taxon>Ascomycota</taxon>
        <taxon>Pezizomycotina</taxon>
        <taxon>Eurotiomycetes</taxon>
        <taxon>Eurotiomycetidae</taxon>
        <taxon>Eurotiales</taxon>
        <taxon>Trichocomaceae</taxon>
        <taxon>Talaromyces</taxon>
        <taxon>Talaromyces sect. Talaromyces</taxon>
    </lineage>
</organism>
<keyword evidence="5" id="KW-0804">Transcription</keyword>
<dbReference type="Proteomes" id="UP000001745">
    <property type="component" value="Unassembled WGS sequence"/>
</dbReference>
<proteinExistence type="predicted"/>
<dbReference type="InterPro" id="IPR050613">
    <property type="entry name" value="Sec_Metabolite_Reg"/>
</dbReference>
<keyword evidence="2" id="KW-0479">Metal-binding</keyword>
<dbReference type="HOGENOM" id="CLU_007426_0_1_1"/>
<name>B8LZ13_TALSN</name>
<dbReference type="PhylomeDB" id="B8LZ13"/>
<evidence type="ECO:0000256" key="4">
    <source>
        <dbReference type="ARBA" id="ARBA00023125"/>
    </source>
</evidence>
<dbReference type="SMART" id="SM00906">
    <property type="entry name" value="Fungal_trans"/>
    <property type="match status" value="1"/>
</dbReference>
<evidence type="ECO:0000256" key="3">
    <source>
        <dbReference type="ARBA" id="ARBA00023015"/>
    </source>
</evidence>
<dbReference type="GO" id="GO:0008270">
    <property type="term" value="F:zinc ion binding"/>
    <property type="evidence" value="ECO:0007669"/>
    <property type="project" value="InterPro"/>
</dbReference>
<dbReference type="GO" id="GO:0000981">
    <property type="term" value="F:DNA-binding transcription factor activity, RNA polymerase II-specific"/>
    <property type="evidence" value="ECO:0007669"/>
    <property type="project" value="InterPro"/>
</dbReference>
<dbReference type="SMART" id="SM00066">
    <property type="entry name" value="GAL4"/>
    <property type="match status" value="1"/>
</dbReference>